<keyword evidence="1" id="KW-0732">Signal</keyword>
<dbReference type="InterPro" id="IPR058721">
    <property type="entry name" value="NTF2_3"/>
</dbReference>
<reference evidence="3 4" key="1">
    <citation type="submission" date="2022-04" db="EMBL/GenBank/DDBJ databases">
        <title>Chromosome-level reference genomes for two strains of Caenorhabditis briggsae: an improved platform for comparative genomics.</title>
        <authorList>
            <person name="Stevens L."/>
            <person name="Andersen E."/>
        </authorList>
    </citation>
    <scope>NUCLEOTIDE SEQUENCE [LARGE SCALE GENOMIC DNA]</scope>
    <source>
        <strain evidence="3">VX34</strain>
        <tissue evidence="3">Whole-organism</tissue>
    </source>
</reference>
<feature type="chain" id="PRO_5042212584" description="NTF2-like domain-containing protein" evidence="1">
    <location>
        <begin position="18"/>
        <end position="430"/>
    </location>
</feature>
<dbReference type="EMBL" id="CP092625">
    <property type="protein sequence ID" value="UMM43027.1"/>
    <property type="molecule type" value="Genomic_DNA"/>
</dbReference>
<accession>A0AAE9FMN9</accession>
<protein>
    <recommendedName>
        <fullName evidence="2">NTF2-like domain-containing protein</fullName>
    </recommendedName>
</protein>
<dbReference type="Pfam" id="PF26530">
    <property type="entry name" value="NTF2_3"/>
    <property type="match status" value="3"/>
</dbReference>
<sequence>MSPSILVLCLLAGTSWTFVPDDPEFRGIPSIGYPNDVFYFTQNAFVTSSDSAEKIARKFLARMTHVLQSRNVATISELFMPEFEFWECGHFIEKEQFVGMLSTMPADFSFTLKSAYNAGEPFGTMYGFTIIAPGISSFSTEVEFSLYQREQKLFFGQPGKCQQKQDIMRFSQPEDSNAVVSRLDEPSSDTAQQIAEKFLGRMTRALQSRNVAEISALFTPTFIFKNCKDEYNKQQFVGMLSTMPARFLFTLKSAHFVGEVYSIEFVVIVKGFSASPIEAKFYLDESEQQSDFVDVFCPLKQFGFVRFSQPKDSNAVVLRFLDSMKQIMASRKAALIGELFDYGFFHKGCHATYSKAQTVAMITALPSNAPIDFSLVDSKWINQGQIEYTVYVTVPIMESFKAHFVYCPQRNVLKSGSVNGCPIKGFTVFY</sequence>
<feature type="domain" description="NTF2-like" evidence="2">
    <location>
        <begin position="193"/>
        <end position="289"/>
    </location>
</feature>
<keyword evidence="4" id="KW-1185">Reference proteome</keyword>
<evidence type="ECO:0000256" key="1">
    <source>
        <dbReference type="SAM" id="SignalP"/>
    </source>
</evidence>
<dbReference type="AlphaFoldDB" id="A0AAE9FMN9"/>
<dbReference type="Proteomes" id="UP000829354">
    <property type="component" value="Chromosome X"/>
</dbReference>
<evidence type="ECO:0000259" key="2">
    <source>
        <dbReference type="Pfam" id="PF26530"/>
    </source>
</evidence>
<feature type="domain" description="NTF2-like" evidence="2">
    <location>
        <begin position="315"/>
        <end position="422"/>
    </location>
</feature>
<name>A0AAE9FMN9_CAEBR</name>
<feature type="signal peptide" evidence="1">
    <location>
        <begin position="1"/>
        <end position="17"/>
    </location>
</feature>
<dbReference type="PANTHER" id="PTHR33940">
    <property type="entry name" value="PROTEIN CBG13625"/>
    <property type="match status" value="1"/>
</dbReference>
<feature type="domain" description="NTF2-like" evidence="2">
    <location>
        <begin position="53"/>
        <end position="163"/>
    </location>
</feature>
<evidence type="ECO:0000313" key="3">
    <source>
        <dbReference type="EMBL" id="UMM43027.1"/>
    </source>
</evidence>
<dbReference type="PANTHER" id="PTHR33940:SF1">
    <property type="entry name" value="APOLIPOPHORIN-RELATED"/>
    <property type="match status" value="1"/>
</dbReference>
<organism evidence="3 4">
    <name type="scientific">Caenorhabditis briggsae</name>
    <dbReference type="NCBI Taxonomy" id="6238"/>
    <lineage>
        <taxon>Eukaryota</taxon>
        <taxon>Metazoa</taxon>
        <taxon>Ecdysozoa</taxon>
        <taxon>Nematoda</taxon>
        <taxon>Chromadorea</taxon>
        <taxon>Rhabditida</taxon>
        <taxon>Rhabditina</taxon>
        <taxon>Rhabditomorpha</taxon>
        <taxon>Rhabditoidea</taxon>
        <taxon>Rhabditidae</taxon>
        <taxon>Peloderinae</taxon>
        <taxon>Caenorhabditis</taxon>
    </lineage>
</organism>
<evidence type="ECO:0000313" key="4">
    <source>
        <dbReference type="Proteomes" id="UP000829354"/>
    </source>
</evidence>
<proteinExistence type="predicted"/>
<gene>
    <name evidence="3" type="ORF">L5515_018646</name>
</gene>